<gene>
    <name evidence="1" type="ORF">BJP25_18075</name>
</gene>
<comment type="caution">
    <text evidence="1">The sequence shown here is derived from an EMBL/GenBank/DDBJ whole genome shotgun (WGS) entry which is preliminary data.</text>
</comment>
<name>A0A1Q9LLJ1_9PSEU</name>
<proteinExistence type="predicted"/>
<sequence>MTVPDLRRTAATLLATEPARVAEATRLALAAATAAAWVAIPHRGARAALAAATLVASALATSKVRAAVTPVATLDGCAVVHDHTP</sequence>
<dbReference type="STRING" id="1193682.BJP25_18075"/>
<organism evidence="1 2">
    <name type="scientific">Actinokineospora bangkokensis</name>
    <dbReference type="NCBI Taxonomy" id="1193682"/>
    <lineage>
        <taxon>Bacteria</taxon>
        <taxon>Bacillati</taxon>
        <taxon>Actinomycetota</taxon>
        <taxon>Actinomycetes</taxon>
        <taxon>Pseudonocardiales</taxon>
        <taxon>Pseudonocardiaceae</taxon>
        <taxon>Actinokineospora</taxon>
    </lineage>
</organism>
<dbReference type="EMBL" id="MKQR01000013">
    <property type="protein sequence ID" value="OLR92885.1"/>
    <property type="molecule type" value="Genomic_DNA"/>
</dbReference>
<reference evidence="1 2" key="1">
    <citation type="submission" date="2016-10" db="EMBL/GenBank/DDBJ databases">
        <title>The Draft Genome Sequence of Actinokineospora bangkokensis 44EHWT reveals the biosynthetic pathway of antifungal compounds Thailandins with unusual extender unit butylmalonyl-CoA.</title>
        <authorList>
            <person name="Greule A."/>
            <person name="Intra B."/>
            <person name="Flemming S."/>
            <person name="Rommel M.G."/>
            <person name="Panbangred W."/>
            <person name="Bechthold A."/>
        </authorList>
    </citation>
    <scope>NUCLEOTIDE SEQUENCE [LARGE SCALE GENOMIC DNA]</scope>
    <source>
        <strain evidence="1 2">44EHW</strain>
    </source>
</reference>
<dbReference type="AlphaFoldDB" id="A0A1Q9LLJ1"/>
<accession>A0A1Q9LLJ1</accession>
<dbReference type="Proteomes" id="UP000186040">
    <property type="component" value="Unassembled WGS sequence"/>
</dbReference>
<dbReference type="RefSeq" id="WP_075975150.1">
    <property type="nucleotide sequence ID" value="NZ_MKQR01000013.1"/>
</dbReference>
<evidence type="ECO:0000313" key="2">
    <source>
        <dbReference type="Proteomes" id="UP000186040"/>
    </source>
</evidence>
<keyword evidence="2" id="KW-1185">Reference proteome</keyword>
<evidence type="ECO:0000313" key="1">
    <source>
        <dbReference type="EMBL" id="OLR92885.1"/>
    </source>
</evidence>
<protein>
    <submittedName>
        <fullName evidence="1">Uncharacterized protein</fullName>
    </submittedName>
</protein>